<evidence type="ECO:0000256" key="5">
    <source>
        <dbReference type="ARBA" id="ARBA00023136"/>
    </source>
</evidence>
<feature type="transmembrane region" description="Helical" evidence="7">
    <location>
        <begin position="340"/>
        <end position="360"/>
    </location>
</feature>
<feature type="transmembrane region" description="Helical" evidence="7">
    <location>
        <begin position="77"/>
        <end position="97"/>
    </location>
</feature>
<dbReference type="PANTHER" id="PTHR23505:SF52">
    <property type="entry name" value="MAJOR FACILITATOR SUPERFAMILY PROTEIN"/>
    <property type="match status" value="1"/>
</dbReference>
<feature type="transmembrane region" description="Helical" evidence="7">
    <location>
        <begin position="205"/>
        <end position="224"/>
    </location>
</feature>
<evidence type="ECO:0000256" key="7">
    <source>
        <dbReference type="SAM" id="Phobius"/>
    </source>
</evidence>
<organism evidence="8 9">
    <name type="scientific">Symbiodinium necroappetens</name>
    <dbReference type="NCBI Taxonomy" id="1628268"/>
    <lineage>
        <taxon>Eukaryota</taxon>
        <taxon>Sar</taxon>
        <taxon>Alveolata</taxon>
        <taxon>Dinophyceae</taxon>
        <taxon>Suessiales</taxon>
        <taxon>Symbiodiniaceae</taxon>
        <taxon>Symbiodinium</taxon>
    </lineage>
</organism>
<feature type="transmembrane region" description="Helical" evidence="7">
    <location>
        <begin position="467"/>
        <end position="489"/>
    </location>
</feature>
<evidence type="ECO:0000313" key="8">
    <source>
        <dbReference type="EMBL" id="CAE7203688.1"/>
    </source>
</evidence>
<comment type="subcellular location">
    <subcellularLocation>
        <location evidence="1">Membrane</location>
        <topology evidence="1">Multi-pass membrane protein</topology>
    </subcellularLocation>
</comment>
<dbReference type="PANTHER" id="PTHR23505">
    <property type="entry name" value="SPINSTER"/>
    <property type="match status" value="1"/>
</dbReference>
<keyword evidence="4 7" id="KW-1133">Transmembrane helix</keyword>
<evidence type="ECO:0000256" key="2">
    <source>
        <dbReference type="ARBA" id="ARBA00022448"/>
    </source>
</evidence>
<keyword evidence="2" id="KW-0813">Transport</keyword>
<accession>A0A812JDC8</accession>
<evidence type="ECO:0000313" key="9">
    <source>
        <dbReference type="Proteomes" id="UP000601435"/>
    </source>
</evidence>
<dbReference type="SUPFAM" id="SSF103473">
    <property type="entry name" value="MFS general substrate transporter"/>
    <property type="match status" value="1"/>
</dbReference>
<keyword evidence="9" id="KW-1185">Reference proteome</keyword>
<dbReference type="Proteomes" id="UP000601435">
    <property type="component" value="Unassembled WGS sequence"/>
</dbReference>
<keyword evidence="3 7" id="KW-0812">Transmembrane</keyword>
<keyword evidence="5 7" id="KW-0472">Membrane</keyword>
<dbReference type="EMBL" id="CAJNJA010006020">
    <property type="protein sequence ID" value="CAE7203688.1"/>
    <property type="molecule type" value="Genomic_DNA"/>
</dbReference>
<dbReference type="InterPro" id="IPR044770">
    <property type="entry name" value="MFS_spinster-like"/>
</dbReference>
<gene>
    <name evidence="8" type="ORF">SNEC2469_LOCUS1667</name>
</gene>
<evidence type="ECO:0000256" key="4">
    <source>
        <dbReference type="ARBA" id="ARBA00022989"/>
    </source>
</evidence>
<dbReference type="OrthoDB" id="440755at2759"/>
<feature type="transmembrane region" description="Helical" evidence="7">
    <location>
        <begin position="304"/>
        <end position="328"/>
    </location>
</feature>
<feature type="transmembrane region" description="Helical" evidence="7">
    <location>
        <begin position="411"/>
        <end position="434"/>
    </location>
</feature>
<protein>
    <submittedName>
        <fullName evidence="8">Uncharacterized protein</fullName>
    </submittedName>
</protein>
<evidence type="ECO:0000256" key="6">
    <source>
        <dbReference type="SAM" id="MobiDB-lite"/>
    </source>
</evidence>
<sequence>MERQRAPIRAEDSMPLLIAGRTSLRLVARLGLSNFQLLQGLLAVVFLLHAADGAMLPGIFKALEEGLTGATPVSLGGIVFIEALCHSFAVLVWGVLADRHCKLPEGREPGLGSQFWRVAIGASPAIAVPSQGLIGAVCPPLDRRAFGWLIACGQSGFMLGVPGRAEGLWCKQVPECEAKPARVFGIEAEFQGTAKLATAIHGWRGTFLLFGLLTLLLTWILSMARLEVARGLFQESRTWAQLSAAKKQGTPSGLPLHDIWKDFLFMLRRSSFWVLILQGAFASTTVKAMQYQIMWYQYLGFSDLVASSIACAAPFGSIFGSIAAGFISDWMAKHYPRHGRITYGQLMDFVKTVVLLYTFVLSDTPRPDTPNIFVTRSVLSFFFGFFSIMAYSAVVKPLFAEIVPAQMVAQVIALAAAIDGGFASIASTPVVGFITQHFFHYKSNTLPIKDMPADLRRGNAQALGQSIAWVTLTGSVVALVIFSFLHLTYPKDLRVSRRVEADSLPAVEDGDSSSDAVDEEGGLASQPAQPGKMVKKVSFDLGAQRRSSCAG</sequence>
<feature type="region of interest" description="Disordered" evidence="6">
    <location>
        <begin position="505"/>
        <end position="536"/>
    </location>
</feature>
<feature type="compositionally biased region" description="Acidic residues" evidence="6">
    <location>
        <begin position="508"/>
        <end position="521"/>
    </location>
</feature>
<dbReference type="Gene3D" id="1.20.1250.20">
    <property type="entry name" value="MFS general substrate transporter like domains"/>
    <property type="match status" value="1"/>
</dbReference>
<name>A0A812JDC8_9DINO</name>
<reference evidence="8" key="1">
    <citation type="submission" date="2021-02" db="EMBL/GenBank/DDBJ databases">
        <authorList>
            <person name="Dougan E. K."/>
            <person name="Rhodes N."/>
            <person name="Thang M."/>
            <person name="Chan C."/>
        </authorList>
    </citation>
    <scope>NUCLEOTIDE SEQUENCE</scope>
</reference>
<feature type="transmembrane region" description="Helical" evidence="7">
    <location>
        <begin position="380"/>
        <end position="399"/>
    </location>
</feature>
<evidence type="ECO:0000256" key="3">
    <source>
        <dbReference type="ARBA" id="ARBA00022692"/>
    </source>
</evidence>
<dbReference type="AlphaFoldDB" id="A0A812JDC8"/>
<comment type="caution">
    <text evidence="8">The sequence shown here is derived from an EMBL/GenBank/DDBJ whole genome shotgun (WGS) entry which is preliminary data.</text>
</comment>
<dbReference type="GO" id="GO:0016020">
    <property type="term" value="C:membrane"/>
    <property type="evidence" value="ECO:0007669"/>
    <property type="project" value="UniProtKB-SubCell"/>
</dbReference>
<proteinExistence type="predicted"/>
<evidence type="ECO:0000256" key="1">
    <source>
        <dbReference type="ARBA" id="ARBA00004141"/>
    </source>
</evidence>
<dbReference type="InterPro" id="IPR036259">
    <property type="entry name" value="MFS_trans_sf"/>
</dbReference>